<keyword evidence="2 5" id="KW-0812">Transmembrane</keyword>
<dbReference type="EMBL" id="CP002382">
    <property type="protein sequence ID" value="AEP09540.1"/>
    <property type="molecule type" value="Genomic_DNA"/>
</dbReference>
<dbReference type="HOGENOM" id="CLU_059701_1_0_5"/>
<feature type="transmembrane region" description="Helical" evidence="5">
    <location>
        <begin position="49"/>
        <end position="67"/>
    </location>
</feature>
<dbReference type="GO" id="GO:0008381">
    <property type="term" value="F:mechanosensitive monoatomic ion channel activity"/>
    <property type="evidence" value="ECO:0007669"/>
    <property type="project" value="UniProtKB-ARBA"/>
</dbReference>
<dbReference type="AlphaFoldDB" id="G2KRH8"/>
<proteinExistence type="predicted"/>
<dbReference type="Pfam" id="PF00924">
    <property type="entry name" value="MS_channel_2nd"/>
    <property type="match status" value="1"/>
</dbReference>
<dbReference type="InterPro" id="IPR006685">
    <property type="entry name" value="MscS_channel_2nd"/>
</dbReference>
<evidence type="ECO:0000313" key="8">
    <source>
        <dbReference type="Proteomes" id="UP000009286"/>
    </source>
</evidence>
<keyword evidence="3 5" id="KW-1133">Transmembrane helix</keyword>
<dbReference type="PANTHER" id="PTHR30566:SF5">
    <property type="entry name" value="MECHANOSENSITIVE ION CHANNEL PROTEIN 1, MITOCHONDRIAL-RELATED"/>
    <property type="match status" value="1"/>
</dbReference>
<comment type="subcellular location">
    <subcellularLocation>
        <location evidence="1">Membrane</location>
    </subcellularLocation>
</comment>
<feature type="domain" description="Mechanosensitive ion channel MscS" evidence="6">
    <location>
        <begin position="95"/>
        <end position="165"/>
    </location>
</feature>
<sequence>METIPGWAYELVTSAIFIAGVFVARTLLIRVIRRQSEILSKEQRRWINRIRNGAWVLVLIGLMMIWSTQIHTFALSITAFAVALVVATKEMILCLMGSLFRVSTQPYKVGDWVIIDNVRGEVMDIDAFTTKVQEIEAGQTGYQFTGKVIAIPNGKLFTATVENANFSKNYMFQDLSVTVPANTDDPAILLPLFREVIEKHTAPGREDAQKYIRRVERKSGVDLPDADPQISLKTSDLGHVAYKAKIFTQTKTASDVAALITADFLSLVYQRKQIAEDVKTAEQNANVAKAGEKTA</sequence>
<evidence type="ECO:0000256" key="4">
    <source>
        <dbReference type="ARBA" id="ARBA00023136"/>
    </source>
</evidence>
<protein>
    <submittedName>
        <fullName evidence="7">Mechanosensitive ion channel family protein</fullName>
    </submittedName>
</protein>
<feature type="transmembrane region" description="Helical" evidence="5">
    <location>
        <begin position="6"/>
        <end position="28"/>
    </location>
</feature>
<dbReference type="STRING" id="856793.MICA_1217"/>
<dbReference type="Proteomes" id="UP000009286">
    <property type="component" value="Chromosome"/>
</dbReference>
<evidence type="ECO:0000256" key="5">
    <source>
        <dbReference type="SAM" id="Phobius"/>
    </source>
</evidence>
<reference evidence="7 8" key="1">
    <citation type="journal article" date="2011" name="BMC Genomics">
        <title>Genomic insights into an obligate epibiotic bacterial predator: Micavibrio aeruginosavorus ARL-13.</title>
        <authorList>
            <person name="Wang Z."/>
            <person name="Kadouri D."/>
            <person name="Wu M."/>
        </authorList>
    </citation>
    <scope>NUCLEOTIDE SEQUENCE [LARGE SCALE GENOMIC DNA]</scope>
    <source>
        <strain evidence="7 8">ARL-13</strain>
    </source>
</reference>
<evidence type="ECO:0000256" key="2">
    <source>
        <dbReference type="ARBA" id="ARBA00022692"/>
    </source>
</evidence>
<gene>
    <name evidence="7" type="ordered locus">MICA_1217</name>
</gene>
<feature type="transmembrane region" description="Helical" evidence="5">
    <location>
        <begin position="73"/>
        <end position="100"/>
    </location>
</feature>
<dbReference type="OrthoDB" id="9775421at2"/>
<dbReference type="Gene3D" id="2.30.30.60">
    <property type="match status" value="1"/>
</dbReference>
<organism evidence="7 8">
    <name type="scientific">Micavibrio aeruginosavorus (strain ARL-13)</name>
    <dbReference type="NCBI Taxonomy" id="856793"/>
    <lineage>
        <taxon>Bacteria</taxon>
        <taxon>Pseudomonadati</taxon>
        <taxon>Bdellovibrionota</taxon>
        <taxon>Bdellovibrionia</taxon>
        <taxon>Bdellovibrionales</taxon>
        <taxon>Pseudobdellovibrionaceae</taxon>
        <taxon>Micavibrio</taxon>
    </lineage>
</organism>
<evidence type="ECO:0000313" key="7">
    <source>
        <dbReference type="EMBL" id="AEP09540.1"/>
    </source>
</evidence>
<name>G2KRH8_MICAA</name>
<evidence type="ECO:0000259" key="6">
    <source>
        <dbReference type="Pfam" id="PF00924"/>
    </source>
</evidence>
<evidence type="ECO:0000256" key="1">
    <source>
        <dbReference type="ARBA" id="ARBA00004370"/>
    </source>
</evidence>
<keyword evidence="4 5" id="KW-0472">Membrane</keyword>
<dbReference type="InterPro" id="IPR023408">
    <property type="entry name" value="MscS_beta-dom_sf"/>
</dbReference>
<evidence type="ECO:0000256" key="3">
    <source>
        <dbReference type="ARBA" id="ARBA00022989"/>
    </source>
</evidence>
<dbReference type="InterPro" id="IPR010920">
    <property type="entry name" value="LSM_dom_sf"/>
</dbReference>
<dbReference type="KEGG" id="mai:MICA_1217"/>
<keyword evidence="8" id="KW-1185">Reference proteome</keyword>
<dbReference type="PANTHER" id="PTHR30566">
    <property type="entry name" value="YNAI-RELATED MECHANOSENSITIVE ION CHANNEL"/>
    <property type="match status" value="1"/>
</dbReference>
<dbReference type="GO" id="GO:0016020">
    <property type="term" value="C:membrane"/>
    <property type="evidence" value="ECO:0007669"/>
    <property type="project" value="UniProtKB-SubCell"/>
</dbReference>
<accession>G2KRH8</accession>
<dbReference type="SUPFAM" id="SSF50182">
    <property type="entry name" value="Sm-like ribonucleoproteins"/>
    <property type="match status" value="1"/>
</dbReference>
<dbReference type="eggNOG" id="COG0668">
    <property type="taxonomic scope" value="Bacteria"/>
</dbReference>
<dbReference type="RefSeq" id="WP_014102763.1">
    <property type="nucleotide sequence ID" value="NC_016026.1"/>
</dbReference>